<evidence type="ECO:0000313" key="2">
    <source>
        <dbReference type="Proteomes" id="UP001184230"/>
    </source>
</evidence>
<proteinExistence type="predicted"/>
<keyword evidence="2" id="KW-1185">Reference proteome</keyword>
<organism evidence="1 2">
    <name type="scientific">Variovorax soli</name>
    <dbReference type="NCBI Taxonomy" id="376815"/>
    <lineage>
        <taxon>Bacteria</taxon>
        <taxon>Pseudomonadati</taxon>
        <taxon>Pseudomonadota</taxon>
        <taxon>Betaproteobacteria</taxon>
        <taxon>Burkholderiales</taxon>
        <taxon>Comamonadaceae</taxon>
        <taxon>Variovorax</taxon>
    </lineage>
</organism>
<gene>
    <name evidence="1" type="ORF">J2739_002040</name>
</gene>
<comment type="caution">
    <text evidence="1">The sequence shown here is derived from an EMBL/GenBank/DDBJ whole genome shotgun (WGS) entry which is preliminary data.</text>
</comment>
<name>A0ABU1NCT6_9BURK</name>
<dbReference type="Proteomes" id="UP001184230">
    <property type="component" value="Unassembled WGS sequence"/>
</dbReference>
<dbReference type="EMBL" id="JAVDRF010000004">
    <property type="protein sequence ID" value="MDR6536267.1"/>
    <property type="molecule type" value="Genomic_DNA"/>
</dbReference>
<accession>A0ABU1NCT6</accession>
<sequence>METRLTDWLGAGDVAQAARLDAASAAQLVDAMAVSIELVDPRWQEALDAPALPKPQSCKLATKNALGRQSCRT</sequence>
<evidence type="ECO:0000313" key="1">
    <source>
        <dbReference type="EMBL" id="MDR6536267.1"/>
    </source>
</evidence>
<reference evidence="1 2" key="1">
    <citation type="submission" date="2023-07" db="EMBL/GenBank/DDBJ databases">
        <title>Sorghum-associated microbial communities from plants grown in Nebraska, USA.</title>
        <authorList>
            <person name="Schachtman D."/>
        </authorList>
    </citation>
    <scope>NUCLEOTIDE SEQUENCE [LARGE SCALE GENOMIC DNA]</scope>
    <source>
        <strain evidence="1 2">DS1781</strain>
    </source>
</reference>
<protein>
    <submittedName>
        <fullName evidence="1">Uncharacterized protein</fullName>
    </submittedName>
</protein>